<feature type="region of interest" description="Disordered" evidence="1">
    <location>
        <begin position="112"/>
        <end position="140"/>
    </location>
</feature>
<name>A0A6G3WVI8_9ACTN</name>
<evidence type="ECO:0000313" key="3">
    <source>
        <dbReference type="EMBL" id="NEE09546.1"/>
    </source>
</evidence>
<proteinExistence type="predicted"/>
<comment type="caution">
    <text evidence="3">The sequence shown here is derived from an EMBL/GenBank/DDBJ whole genome shotgun (WGS) entry which is preliminary data.</text>
</comment>
<sequence length="140" mass="14632">MARTRAQLTAVPRWAGLLVVLTLALCSTGLARPAVAAPMATMSTASMTSPQPARPDGSVVRHDGVHVQEVAAPSCPMDGMVMDCRPSVQYRPSSALLPPATHIASAVADDMAAPVEAQRAPPRPASREGPDLDRLCVSRI</sequence>
<feature type="signal peptide" evidence="2">
    <location>
        <begin position="1"/>
        <end position="36"/>
    </location>
</feature>
<protein>
    <submittedName>
        <fullName evidence="3">Uncharacterized protein</fullName>
    </submittedName>
</protein>
<feature type="chain" id="PRO_5026079812" evidence="2">
    <location>
        <begin position="37"/>
        <end position="140"/>
    </location>
</feature>
<keyword evidence="2" id="KW-0732">Signal</keyword>
<evidence type="ECO:0000256" key="2">
    <source>
        <dbReference type="SAM" id="SignalP"/>
    </source>
</evidence>
<dbReference type="EMBL" id="JAAGMN010002457">
    <property type="protein sequence ID" value="NEE09546.1"/>
    <property type="molecule type" value="Genomic_DNA"/>
</dbReference>
<gene>
    <name evidence="3" type="ORF">G3M58_24210</name>
</gene>
<accession>A0A6G3WVI8</accession>
<dbReference type="AlphaFoldDB" id="A0A6G3WVI8"/>
<evidence type="ECO:0000256" key="1">
    <source>
        <dbReference type="SAM" id="MobiDB-lite"/>
    </source>
</evidence>
<reference evidence="3" key="1">
    <citation type="submission" date="2020-01" db="EMBL/GenBank/DDBJ databases">
        <title>Insect and environment-associated Actinomycetes.</title>
        <authorList>
            <person name="Currrie C."/>
            <person name="Chevrette M."/>
            <person name="Carlson C."/>
            <person name="Stubbendieck R."/>
            <person name="Wendt-Pienkowski E."/>
        </authorList>
    </citation>
    <scope>NUCLEOTIDE SEQUENCE</scope>
    <source>
        <strain evidence="3">SID7499</strain>
    </source>
</reference>
<organism evidence="3">
    <name type="scientific">Streptomyces sp. SID7499</name>
    <dbReference type="NCBI Taxonomy" id="2706086"/>
    <lineage>
        <taxon>Bacteria</taxon>
        <taxon>Bacillati</taxon>
        <taxon>Actinomycetota</taxon>
        <taxon>Actinomycetes</taxon>
        <taxon>Kitasatosporales</taxon>
        <taxon>Streptomycetaceae</taxon>
        <taxon>Streptomyces</taxon>
    </lineage>
</organism>
<feature type="compositionally biased region" description="Basic and acidic residues" evidence="1">
    <location>
        <begin position="125"/>
        <end position="140"/>
    </location>
</feature>